<keyword evidence="4 5" id="KW-0274">FAD</keyword>
<feature type="transmembrane region" description="Helical" evidence="6">
    <location>
        <begin position="45"/>
        <end position="64"/>
    </location>
</feature>
<feature type="domain" description="Glucose-methanol-choline oxidoreductase N-terminal" evidence="7">
    <location>
        <begin position="341"/>
        <end position="355"/>
    </location>
</feature>
<accession>A0A226F302</accession>
<dbReference type="PANTHER" id="PTHR11552:SF147">
    <property type="entry name" value="CHOLINE DEHYDROGENASE, MITOCHONDRIAL"/>
    <property type="match status" value="1"/>
</dbReference>
<comment type="similarity">
    <text evidence="2">Belongs to the GMC oxidoreductase family.</text>
</comment>
<evidence type="ECO:0000256" key="4">
    <source>
        <dbReference type="ARBA" id="ARBA00022827"/>
    </source>
</evidence>
<dbReference type="SUPFAM" id="SSF54373">
    <property type="entry name" value="FAD-linked reductases, C-terminal domain"/>
    <property type="match status" value="1"/>
</dbReference>
<comment type="cofactor">
    <cofactor evidence="1 5">
        <name>FAD</name>
        <dbReference type="ChEBI" id="CHEBI:57692"/>
    </cofactor>
</comment>
<keyword evidence="6" id="KW-1133">Transmembrane helix</keyword>
<dbReference type="Gene3D" id="3.50.50.60">
    <property type="entry name" value="FAD/NAD(P)-binding domain"/>
    <property type="match status" value="1"/>
</dbReference>
<evidence type="ECO:0000256" key="2">
    <source>
        <dbReference type="ARBA" id="ARBA00010790"/>
    </source>
</evidence>
<dbReference type="Pfam" id="PF00732">
    <property type="entry name" value="GMC_oxred_N"/>
    <property type="match status" value="1"/>
</dbReference>
<dbReference type="OrthoDB" id="269227at2759"/>
<comment type="caution">
    <text evidence="8">The sequence shown here is derived from an EMBL/GenBank/DDBJ whole genome shotgun (WGS) entry which is preliminary data.</text>
</comment>
<evidence type="ECO:0000256" key="3">
    <source>
        <dbReference type="ARBA" id="ARBA00022630"/>
    </source>
</evidence>
<dbReference type="GO" id="GO:0016614">
    <property type="term" value="F:oxidoreductase activity, acting on CH-OH group of donors"/>
    <property type="evidence" value="ECO:0007669"/>
    <property type="project" value="InterPro"/>
</dbReference>
<dbReference type="PANTHER" id="PTHR11552">
    <property type="entry name" value="GLUCOSE-METHANOL-CHOLINE GMC OXIDOREDUCTASE"/>
    <property type="match status" value="1"/>
</dbReference>
<dbReference type="PROSITE" id="PS00624">
    <property type="entry name" value="GMC_OXRED_2"/>
    <property type="match status" value="1"/>
</dbReference>
<organism evidence="8 9">
    <name type="scientific">Folsomia candida</name>
    <name type="common">Springtail</name>
    <dbReference type="NCBI Taxonomy" id="158441"/>
    <lineage>
        <taxon>Eukaryota</taxon>
        <taxon>Metazoa</taxon>
        <taxon>Ecdysozoa</taxon>
        <taxon>Arthropoda</taxon>
        <taxon>Hexapoda</taxon>
        <taxon>Collembola</taxon>
        <taxon>Entomobryomorpha</taxon>
        <taxon>Isotomoidea</taxon>
        <taxon>Isotomidae</taxon>
        <taxon>Proisotominae</taxon>
        <taxon>Folsomia</taxon>
    </lineage>
</organism>
<reference evidence="8 9" key="1">
    <citation type="submission" date="2015-12" db="EMBL/GenBank/DDBJ databases">
        <title>The genome of Folsomia candida.</title>
        <authorList>
            <person name="Faddeeva A."/>
            <person name="Derks M.F."/>
            <person name="Anvar Y."/>
            <person name="Smit S."/>
            <person name="Van Straalen N."/>
            <person name="Roelofs D."/>
        </authorList>
    </citation>
    <scope>NUCLEOTIDE SEQUENCE [LARGE SCALE GENOMIC DNA]</scope>
    <source>
        <strain evidence="8 9">VU population</strain>
        <tissue evidence="8">Whole body</tissue>
    </source>
</reference>
<keyword evidence="3" id="KW-0285">Flavoprotein</keyword>
<evidence type="ECO:0000256" key="6">
    <source>
        <dbReference type="SAM" id="Phobius"/>
    </source>
</evidence>
<dbReference type="Proteomes" id="UP000198287">
    <property type="component" value="Unassembled WGS sequence"/>
</dbReference>
<protein>
    <submittedName>
        <fullName evidence="8">Glucose dehydrogenase [FAD, quinone]</fullName>
    </submittedName>
</protein>
<dbReference type="InterPro" id="IPR000172">
    <property type="entry name" value="GMC_OxRdtase_N"/>
</dbReference>
<keyword evidence="6" id="KW-0472">Membrane</keyword>
<dbReference type="OMA" id="FNITHES"/>
<dbReference type="InterPro" id="IPR007867">
    <property type="entry name" value="GMC_OxRtase_C"/>
</dbReference>
<proteinExistence type="inferred from homology"/>
<evidence type="ECO:0000256" key="1">
    <source>
        <dbReference type="ARBA" id="ARBA00001974"/>
    </source>
</evidence>
<dbReference type="Pfam" id="PF05199">
    <property type="entry name" value="GMC_oxred_C"/>
    <property type="match status" value="1"/>
</dbReference>
<evidence type="ECO:0000313" key="8">
    <source>
        <dbReference type="EMBL" id="OXA63730.1"/>
    </source>
</evidence>
<keyword evidence="9" id="KW-1185">Reference proteome</keyword>
<dbReference type="Gene3D" id="3.30.560.10">
    <property type="entry name" value="Glucose Oxidase, domain 3"/>
    <property type="match status" value="1"/>
</dbReference>
<dbReference type="InterPro" id="IPR036188">
    <property type="entry name" value="FAD/NAD-bd_sf"/>
</dbReference>
<feature type="binding site" evidence="5">
    <location>
        <position position="167"/>
    </location>
    <ligand>
        <name>FAD</name>
        <dbReference type="ChEBI" id="CHEBI:57692"/>
    </ligand>
</feature>
<dbReference type="GO" id="GO:0050660">
    <property type="term" value="F:flavin adenine dinucleotide binding"/>
    <property type="evidence" value="ECO:0007669"/>
    <property type="project" value="InterPro"/>
</dbReference>
<evidence type="ECO:0000259" key="7">
    <source>
        <dbReference type="PROSITE" id="PS00624"/>
    </source>
</evidence>
<name>A0A226F302_FOLCA</name>
<sequence length="695" mass="77988">MLACNFKGWDGITNGREHTARIKVIIIMALIKFAAENGMMNHMGLFQNVLFGIVGSLSLYLVAWKNLDQATDRLIQDNKGDVFDFIVVGAGTAGALVANRLSANYSVLLLEAGGEPHPFQSIPAFATFLVNYPQNDWMYYTVPQQNGFFAQNHQECLLSAGLGLGGTSGINFLMHNRGNPADYDNWAKILGDSDWSYESLLPYFKRSENFIGEYSAGGTDDVHGKHGEINVQLPDYTGRLGKFYLQAAEAQGYNRTDLNGRYTEGFDYVYYPLHFGQRVSSSDAFFKPIKYRKRLTIRKYSHVTKVIFKEGEGNEAYGVHYTRYGKNLMAFANKEIILSAGAINSPKILMQSGIGPKDNLNAVKIDTRKDLPVGKNLQDHTSVYLGPFFINRTYSLDIDRDFKLLDFYNFLVHGKGPFTTSGANAQGFYASSLAKSAGESNWPDTHLTLFGASICSFCDTQLARAFNFRDDVIKTYYEHAKGKESFMQLVSNGRPQSRGKIMLRSSNPKIPPAIDPSYLDNEHDIRVMVEGIKTAINLVENSTAFQKIGTHFTEERFPGCQEEEFRSDAYWECYVRQYTVSLHHLGGTCAMAQNENDGVVDNQLRVFGTKRLRVIDASIMPQIPVGNTNWPTIMIAEKGSEMILQLWDSTNASNHTQDQNETTTEENLLIKKAYPDIIIDYDIQTSQLKSTIKTD</sequence>
<evidence type="ECO:0000256" key="5">
    <source>
        <dbReference type="PIRSR" id="PIRSR000137-2"/>
    </source>
</evidence>
<dbReference type="SUPFAM" id="SSF51905">
    <property type="entry name" value="FAD/NAD(P)-binding domain"/>
    <property type="match status" value="1"/>
</dbReference>
<keyword evidence="6" id="KW-0812">Transmembrane</keyword>
<dbReference type="EMBL" id="LNIX01000001">
    <property type="protein sequence ID" value="OXA63730.1"/>
    <property type="molecule type" value="Genomic_DNA"/>
</dbReference>
<dbReference type="InterPro" id="IPR012132">
    <property type="entry name" value="GMC_OxRdtase"/>
</dbReference>
<dbReference type="PIRSF" id="PIRSF000137">
    <property type="entry name" value="Alcohol_oxidase"/>
    <property type="match status" value="1"/>
</dbReference>
<feature type="binding site" evidence="5">
    <location>
        <position position="303"/>
    </location>
    <ligand>
        <name>FAD</name>
        <dbReference type="ChEBI" id="CHEBI:57692"/>
    </ligand>
</feature>
<gene>
    <name evidence="8" type="ORF">Fcan01_01896</name>
</gene>
<evidence type="ECO:0000313" key="9">
    <source>
        <dbReference type="Proteomes" id="UP000198287"/>
    </source>
</evidence>
<dbReference type="AlphaFoldDB" id="A0A226F302"/>